<dbReference type="AlphaFoldDB" id="A0A0G1GNR9"/>
<gene>
    <name evidence="1" type="ORF">UW22_C0043G0005</name>
</gene>
<protein>
    <submittedName>
        <fullName evidence="1">Uncharacterized protein</fullName>
    </submittedName>
</protein>
<evidence type="ECO:0000313" key="1">
    <source>
        <dbReference type="EMBL" id="KKT36160.1"/>
    </source>
</evidence>
<organism evidence="1 2">
    <name type="scientific">Candidatus Gottesmanbacteria bacterium GW2011_GWB1_44_11c</name>
    <dbReference type="NCBI Taxonomy" id="1618447"/>
    <lineage>
        <taxon>Bacteria</taxon>
        <taxon>Candidatus Gottesmaniibacteriota</taxon>
    </lineage>
</organism>
<evidence type="ECO:0000313" key="2">
    <source>
        <dbReference type="Proteomes" id="UP000034617"/>
    </source>
</evidence>
<name>A0A0G1GNR9_9BACT</name>
<comment type="caution">
    <text evidence="1">The sequence shown here is derived from an EMBL/GenBank/DDBJ whole genome shotgun (WGS) entry which is preliminary data.</text>
</comment>
<sequence>MAKMTREIWRRYVASAQEAIDEVAADHPEFRAWIETAVDALTPKSEPLFQGDKQRILLQQRACIEVVDHGPTVFPEEYEPLARNLTEIYHEKLEDQFGHKGVPKAPLPDYAGDFMDASLPEKVAGFLGHIGEKFFSGK</sequence>
<proteinExistence type="predicted"/>
<accession>A0A0G1GNR9</accession>
<reference evidence="1 2" key="1">
    <citation type="journal article" date="2015" name="Nature">
        <title>rRNA introns, odd ribosomes, and small enigmatic genomes across a large radiation of phyla.</title>
        <authorList>
            <person name="Brown C.T."/>
            <person name="Hug L.A."/>
            <person name="Thomas B.C."/>
            <person name="Sharon I."/>
            <person name="Castelle C.J."/>
            <person name="Singh A."/>
            <person name="Wilkins M.J."/>
            <person name="Williams K.H."/>
            <person name="Banfield J.F."/>
        </authorList>
    </citation>
    <scope>NUCLEOTIDE SEQUENCE [LARGE SCALE GENOMIC DNA]</scope>
</reference>
<dbReference type="EMBL" id="LCHM01000043">
    <property type="protein sequence ID" value="KKT36160.1"/>
    <property type="molecule type" value="Genomic_DNA"/>
</dbReference>
<dbReference type="Proteomes" id="UP000034617">
    <property type="component" value="Unassembled WGS sequence"/>
</dbReference>